<gene>
    <name evidence="1" type="ORF">SAMN05443529_11353</name>
</gene>
<dbReference type="AlphaFoldDB" id="A0A1G8CBF5"/>
<dbReference type="EMBL" id="FNCP01000013">
    <property type="protein sequence ID" value="SDH42801.1"/>
    <property type="molecule type" value="Genomic_DNA"/>
</dbReference>
<name>A0A1G8CBF5_9FIRM</name>
<protein>
    <submittedName>
        <fullName evidence="1">Uncharacterized protein</fullName>
    </submittedName>
</protein>
<dbReference type="OrthoDB" id="1801651at2"/>
<organism evidence="1 2">
    <name type="scientific">Desulfosporosinus hippei DSM 8344</name>
    <dbReference type="NCBI Taxonomy" id="1121419"/>
    <lineage>
        <taxon>Bacteria</taxon>
        <taxon>Bacillati</taxon>
        <taxon>Bacillota</taxon>
        <taxon>Clostridia</taxon>
        <taxon>Eubacteriales</taxon>
        <taxon>Desulfitobacteriaceae</taxon>
        <taxon>Desulfosporosinus</taxon>
    </lineage>
</organism>
<evidence type="ECO:0000313" key="1">
    <source>
        <dbReference type="EMBL" id="SDH42801.1"/>
    </source>
</evidence>
<dbReference type="RefSeq" id="WP_092333666.1">
    <property type="nucleotide sequence ID" value="NZ_FNCP01000013.1"/>
</dbReference>
<evidence type="ECO:0000313" key="2">
    <source>
        <dbReference type="Proteomes" id="UP000198656"/>
    </source>
</evidence>
<accession>A0A1G8CBF5</accession>
<sequence>MKFFTAKFKLIKKYQMKSQETSPEEETELNILIFINTSAEFFDSHYGSHMYGEVELWFEKDAGCLFGYCSATYKENGTIIEYIFNEQGFEELDRVVLGTDV</sequence>
<dbReference type="Proteomes" id="UP000198656">
    <property type="component" value="Unassembled WGS sequence"/>
</dbReference>
<proteinExistence type="predicted"/>
<keyword evidence="2" id="KW-1185">Reference proteome</keyword>
<reference evidence="2" key="1">
    <citation type="submission" date="2016-10" db="EMBL/GenBank/DDBJ databases">
        <authorList>
            <person name="Varghese N."/>
            <person name="Submissions S."/>
        </authorList>
    </citation>
    <scope>NUCLEOTIDE SEQUENCE [LARGE SCALE GENOMIC DNA]</scope>
    <source>
        <strain evidence="2">DSM 8344</strain>
    </source>
</reference>